<reference evidence="3" key="1">
    <citation type="submission" date="2013-11" db="EMBL/GenBank/DDBJ databases">
        <title>Draft genome sequence of the broad-host-range Rhizobium sp. LPU83 strain, a member of the low-genetic diversity Oregon-like Rhizobium sp. group.</title>
        <authorList>
            <person name="Wibberg D."/>
            <person name="Puehler A."/>
            <person name="Schlueter A."/>
        </authorList>
    </citation>
    <scope>NUCLEOTIDE SEQUENCE [LARGE SCALE GENOMIC DNA]</scope>
    <source>
        <strain evidence="3">LPU83</strain>
        <plasmid evidence="3">pLPU83c</plasmid>
    </source>
</reference>
<dbReference type="PATRIC" id="fig|348824.6.peg.4738"/>
<dbReference type="KEGG" id="rhl:LPU83_pLPU83c_0050"/>
<keyword evidence="4" id="KW-1185">Reference proteome</keyword>
<keyword evidence="3" id="KW-0614">Plasmid</keyword>
<feature type="region of interest" description="Disordered" evidence="1">
    <location>
        <begin position="86"/>
        <end position="109"/>
    </location>
</feature>
<organism evidence="3 4">
    <name type="scientific">Rhizobium favelukesii</name>
    <dbReference type="NCBI Taxonomy" id="348824"/>
    <lineage>
        <taxon>Bacteria</taxon>
        <taxon>Pseudomonadati</taxon>
        <taxon>Pseudomonadota</taxon>
        <taxon>Alphaproteobacteria</taxon>
        <taxon>Hyphomicrobiales</taxon>
        <taxon>Rhizobiaceae</taxon>
        <taxon>Rhizobium/Agrobacterium group</taxon>
        <taxon>Rhizobium</taxon>
    </lineage>
</organism>
<dbReference type="HOGENOM" id="CLU_2181837_0_0_5"/>
<keyword evidence="2" id="KW-1133">Transmembrane helix</keyword>
<name>W6RHF9_9HYPH</name>
<proteinExistence type="predicted"/>
<dbReference type="EMBL" id="HG916854">
    <property type="protein sequence ID" value="CDM60612.1"/>
    <property type="molecule type" value="Genomic_DNA"/>
</dbReference>
<evidence type="ECO:0000313" key="4">
    <source>
        <dbReference type="Proteomes" id="UP000019443"/>
    </source>
</evidence>
<gene>
    <name evidence="3" type="ORF">LPU83_pLPU83c_0050</name>
</gene>
<dbReference type="AlphaFoldDB" id="W6RHF9"/>
<keyword evidence="2" id="KW-0472">Membrane</keyword>
<protein>
    <submittedName>
        <fullName evidence="3">Uncharacterized protein</fullName>
    </submittedName>
</protein>
<accession>W6RHF9</accession>
<sequence length="109" mass="11734">MAFPQTNGHPALTEMFSRENTGISSPIWLFILPSAIAAAIPAPAKGALIGQVLSGRARQRSFISIFTATGPTLPNIAKTKRRHEHVARDHPVDRGINWNHGGHAVPQPS</sequence>
<geneLocation type="plasmid" evidence="3 4">
    <name>pLPU83c</name>
</geneLocation>
<evidence type="ECO:0000313" key="3">
    <source>
        <dbReference type="EMBL" id="CDM60612.1"/>
    </source>
</evidence>
<feature type="transmembrane region" description="Helical" evidence="2">
    <location>
        <begin position="27"/>
        <end position="50"/>
    </location>
</feature>
<keyword evidence="2" id="KW-0812">Transmembrane</keyword>
<evidence type="ECO:0000256" key="1">
    <source>
        <dbReference type="SAM" id="MobiDB-lite"/>
    </source>
</evidence>
<evidence type="ECO:0000256" key="2">
    <source>
        <dbReference type="SAM" id="Phobius"/>
    </source>
</evidence>
<dbReference type="Proteomes" id="UP000019443">
    <property type="component" value="Plasmid pLPU83c"/>
</dbReference>